<comment type="caution">
    <text evidence="9">The sequence shown here is derived from an EMBL/GenBank/DDBJ whole genome shotgun (WGS) entry which is preliminary data.</text>
</comment>
<keyword evidence="7" id="KW-0732">Signal</keyword>
<feature type="chain" id="PRO_5002527383" description="endo-1,3(4)-beta-glucanase" evidence="7">
    <location>
        <begin position="25"/>
        <end position="438"/>
    </location>
</feature>
<dbReference type="GO" id="GO:0052861">
    <property type="term" value="F:endo-1,3(4)-beta-glucanase activity"/>
    <property type="evidence" value="ECO:0007669"/>
    <property type="project" value="UniProtKB-EC"/>
</dbReference>
<dbReference type="EMBL" id="LBBL01000152">
    <property type="protein sequence ID" value="KKF94525.1"/>
    <property type="molecule type" value="Genomic_DNA"/>
</dbReference>
<dbReference type="GO" id="GO:0009251">
    <property type="term" value="P:glucan catabolic process"/>
    <property type="evidence" value="ECO:0007669"/>
    <property type="project" value="TreeGrafter"/>
</dbReference>
<dbReference type="EC" id="3.2.1.6" evidence="3"/>
<dbReference type="PROSITE" id="PS51762">
    <property type="entry name" value="GH16_2"/>
    <property type="match status" value="1"/>
</dbReference>
<protein>
    <recommendedName>
        <fullName evidence="3">endo-1,3(4)-beta-glucanase</fullName>
        <ecNumber evidence="3">3.2.1.6</ecNumber>
    </recommendedName>
</protein>
<dbReference type="Proteomes" id="UP000034841">
    <property type="component" value="Unassembled WGS sequence"/>
</dbReference>
<evidence type="ECO:0000313" key="9">
    <source>
        <dbReference type="EMBL" id="KKF94525.1"/>
    </source>
</evidence>
<sequence length="438" mass="46234">MSFSKIAFSAVAAASLVSAGRTHGYPPYAPHSTGTYSTPSAPGTTGIPGTTGTTSTGATTYKMVQNYNMTNFFDNFQFFTEPDPTLGYVQYVGPEIARTNGYAGYVEDAVYLGADFATVNPENGRMSTRVTSKQAFTSALIIGDIAHMPFGPGVWPAFWTFGPGWPNSGEIDIIEGVNLETENHITLHTGPGCSITTEGSDESSVPVDPNCNLNQGKTGCSQNTKAPFGPAFNELGGGVYAMDWTSKYISVYFFPRDSIPADITADAPNPANWGTPVAKFNGGSGCDINSHFIDHNIIFNTDFCGEWAGSVWTEDPELTALAATCKEYVGANPQVYAEAYWLINSVKIYESDAAQEETPRYPSSSSTSSSTVPTGSIPTGLYPSSSSTSTSSRGSVPTGLYPSSSTSSRGSVPSGVYPSGVIPTNDPARPSVIRPFAA</sequence>
<keyword evidence="4 9" id="KW-0378">Hydrolase</keyword>
<evidence type="ECO:0000256" key="3">
    <source>
        <dbReference type="ARBA" id="ARBA00012599"/>
    </source>
</evidence>
<comment type="catalytic activity">
    <reaction evidence="1">
        <text>Endohydrolysis of (1-&gt;3)- or (1-&gt;4)-linkages in beta-D-glucans when the glucose residue whose reducing group is involved in the linkage to be hydrolyzed is itself substituted at C-3.</text>
        <dbReference type="EC" id="3.2.1.6"/>
    </reaction>
</comment>
<reference evidence="9 10" key="1">
    <citation type="submission" date="2015-04" db="EMBL/GenBank/DDBJ databases">
        <title>Genome sequence of Ceratocystis platani, a major pathogen of plane trees.</title>
        <authorList>
            <person name="Belbahri L."/>
        </authorList>
    </citation>
    <scope>NUCLEOTIDE SEQUENCE [LARGE SCALE GENOMIC DNA]</scope>
    <source>
        <strain evidence="9 10">CFO</strain>
    </source>
</reference>
<dbReference type="Pfam" id="PF26113">
    <property type="entry name" value="GH16_XgeA"/>
    <property type="match status" value="1"/>
</dbReference>
<feature type="region of interest" description="Disordered" evidence="6">
    <location>
        <begin position="357"/>
        <end position="438"/>
    </location>
</feature>
<dbReference type="FunFam" id="2.60.120.200:FF:000114">
    <property type="entry name" value="Probable endo-1,3(4)-beta-glucanase NFIA_089530"/>
    <property type="match status" value="1"/>
</dbReference>
<evidence type="ECO:0000256" key="6">
    <source>
        <dbReference type="SAM" id="MobiDB-lite"/>
    </source>
</evidence>
<dbReference type="AlphaFoldDB" id="A0A0F8B3E8"/>
<dbReference type="SUPFAM" id="SSF49899">
    <property type="entry name" value="Concanavalin A-like lectins/glucanases"/>
    <property type="match status" value="1"/>
</dbReference>
<keyword evidence="5 9" id="KW-0326">Glycosidase</keyword>
<feature type="region of interest" description="Disordered" evidence="6">
    <location>
        <begin position="30"/>
        <end position="53"/>
    </location>
</feature>
<feature type="signal peptide" evidence="7">
    <location>
        <begin position="1"/>
        <end position="24"/>
    </location>
</feature>
<dbReference type="InterPro" id="IPR000757">
    <property type="entry name" value="Beta-glucanase-like"/>
</dbReference>
<evidence type="ECO:0000256" key="5">
    <source>
        <dbReference type="ARBA" id="ARBA00023295"/>
    </source>
</evidence>
<dbReference type="PANTHER" id="PTHR10963">
    <property type="entry name" value="GLYCOSYL HYDROLASE-RELATED"/>
    <property type="match status" value="1"/>
</dbReference>
<feature type="compositionally biased region" description="Low complexity" evidence="6">
    <location>
        <begin position="37"/>
        <end position="53"/>
    </location>
</feature>
<comment type="similarity">
    <text evidence="2">Belongs to the glycosyl hydrolase 16 family.</text>
</comment>
<accession>A0A0F8B3E8</accession>
<dbReference type="CDD" id="cd02181">
    <property type="entry name" value="GH16_fungal_Lam16A_glucanase"/>
    <property type="match status" value="1"/>
</dbReference>
<dbReference type="OrthoDB" id="192832at2759"/>
<dbReference type="InterPro" id="IPR050546">
    <property type="entry name" value="Glycosyl_Hydrlase_16"/>
</dbReference>
<evidence type="ECO:0000256" key="7">
    <source>
        <dbReference type="SAM" id="SignalP"/>
    </source>
</evidence>
<evidence type="ECO:0000256" key="2">
    <source>
        <dbReference type="ARBA" id="ARBA00006865"/>
    </source>
</evidence>
<gene>
    <name evidence="9" type="ORF">CFO_g3104</name>
</gene>
<dbReference type="Gene3D" id="2.60.120.200">
    <property type="match status" value="1"/>
</dbReference>
<evidence type="ECO:0000256" key="1">
    <source>
        <dbReference type="ARBA" id="ARBA00000124"/>
    </source>
</evidence>
<name>A0A0F8B3E8_CERFI</name>
<feature type="compositionally biased region" description="Low complexity" evidence="6">
    <location>
        <begin position="360"/>
        <end position="392"/>
    </location>
</feature>
<evidence type="ECO:0000313" key="10">
    <source>
        <dbReference type="Proteomes" id="UP000034841"/>
    </source>
</evidence>
<dbReference type="PANTHER" id="PTHR10963:SF24">
    <property type="entry name" value="GLYCOSIDASE C21B10.07-RELATED"/>
    <property type="match status" value="1"/>
</dbReference>
<evidence type="ECO:0000259" key="8">
    <source>
        <dbReference type="PROSITE" id="PS51762"/>
    </source>
</evidence>
<organism evidence="9 10">
    <name type="scientific">Ceratocystis fimbriata f. sp. platani</name>
    <dbReference type="NCBI Taxonomy" id="88771"/>
    <lineage>
        <taxon>Eukaryota</taxon>
        <taxon>Fungi</taxon>
        <taxon>Dikarya</taxon>
        <taxon>Ascomycota</taxon>
        <taxon>Pezizomycotina</taxon>
        <taxon>Sordariomycetes</taxon>
        <taxon>Hypocreomycetidae</taxon>
        <taxon>Microascales</taxon>
        <taxon>Ceratocystidaceae</taxon>
        <taxon>Ceratocystis</taxon>
    </lineage>
</organism>
<keyword evidence="10" id="KW-1185">Reference proteome</keyword>
<evidence type="ECO:0000256" key="4">
    <source>
        <dbReference type="ARBA" id="ARBA00022801"/>
    </source>
</evidence>
<dbReference type="InterPro" id="IPR013320">
    <property type="entry name" value="ConA-like_dom_sf"/>
</dbReference>
<feature type="domain" description="GH16" evidence="8">
    <location>
        <begin position="31"/>
        <end position="316"/>
    </location>
</feature>
<proteinExistence type="inferred from homology"/>
<feature type="compositionally biased region" description="Low complexity" evidence="6">
    <location>
        <begin position="402"/>
        <end position="416"/>
    </location>
</feature>